<dbReference type="InterPro" id="IPR011051">
    <property type="entry name" value="RmlC_Cupin_sf"/>
</dbReference>
<feature type="domain" description="Cupin type-2" evidence="1">
    <location>
        <begin position="40"/>
        <end position="110"/>
    </location>
</feature>
<keyword evidence="3" id="KW-1185">Reference proteome</keyword>
<accession>A0A7C9RJD2</accession>
<dbReference type="InterPro" id="IPR053146">
    <property type="entry name" value="QDO-like"/>
</dbReference>
<dbReference type="SUPFAM" id="SSF51182">
    <property type="entry name" value="RmlC-like cupins"/>
    <property type="match status" value="1"/>
</dbReference>
<evidence type="ECO:0000259" key="1">
    <source>
        <dbReference type="Pfam" id="PF07883"/>
    </source>
</evidence>
<protein>
    <submittedName>
        <fullName evidence="2">Cupin domain-containing protein</fullName>
    </submittedName>
</protein>
<evidence type="ECO:0000313" key="3">
    <source>
        <dbReference type="Proteomes" id="UP000480266"/>
    </source>
</evidence>
<reference evidence="2" key="1">
    <citation type="submission" date="2020-02" db="EMBL/GenBank/DDBJ databases">
        <title>Draft genome sequence of Candidatus Afipia apatlaquensis IBT-C3, a potential strain for decolorization of textile dyes.</title>
        <authorList>
            <person name="Sanchez-Reyes A."/>
            <person name="Breton-Deval L."/>
            <person name="Mangelson H."/>
            <person name="Sanchez-Flores A."/>
        </authorList>
    </citation>
    <scope>NUCLEOTIDE SEQUENCE [LARGE SCALE GENOMIC DNA]</scope>
    <source>
        <strain evidence="2">IBT-C3</strain>
    </source>
</reference>
<dbReference type="InterPro" id="IPR014710">
    <property type="entry name" value="RmlC-like_jellyroll"/>
</dbReference>
<dbReference type="AlphaFoldDB" id="A0A7C9RJD2"/>
<sequence length="163" mass="17674">MENTVKVISAAQGEFLGVAGDNYRVIIDGAGTSNSFSVFDMTIPPGGGPTPHSHPDIQEWFYVTEGELEYKTEAGKVTVTRGGFVYIPRGGAVHCFKNVSTETARVLCVVLPAGLEGFFREFGVPVAQGEFPPPLVMTPELLSRLGNLNEKYGQKTYPPDYLD</sequence>
<evidence type="ECO:0000313" key="2">
    <source>
        <dbReference type="EMBL" id="NGX98844.1"/>
    </source>
</evidence>
<dbReference type="Proteomes" id="UP000480266">
    <property type="component" value="Unassembled WGS sequence"/>
</dbReference>
<dbReference type="InterPro" id="IPR013096">
    <property type="entry name" value="Cupin_2"/>
</dbReference>
<comment type="caution">
    <text evidence="2">The sequence shown here is derived from an EMBL/GenBank/DDBJ whole genome shotgun (WGS) entry which is preliminary data.</text>
</comment>
<gene>
    <name evidence="2" type="ORF">G4V63_27655</name>
</gene>
<dbReference type="PANTHER" id="PTHR36440">
    <property type="entry name" value="PUTATIVE (AFU_ORTHOLOGUE AFUA_8G07350)-RELATED"/>
    <property type="match status" value="1"/>
</dbReference>
<proteinExistence type="predicted"/>
<dbReference type="PANTHER" id="PTHR36440:SF1">
    <property type="entry name" value="PUTATIVE (AFU_ORTHOLOGUE AFUA_8G07350)-RELATED"/>
    <property type="match status" value="1"/>
</dbReference>
<organism evidence="2 3">
    <name type="scientific">Candidatus Afipia apatlaquensis</name>
    <dbReference type="NCBI Taxonomy" id="2712852"/>
    <lineage>
        <taxon>Bacteria</taxon>
        <taxon>Pseudomonadati</taxon>
        <taxon>Pseudomonadota</taxon>
        <taxon>Alphaproteobacteria</taxon>
        <taxon>Hyphomicrobiales</taxon>
        <taxon>Nitrobacteraceae</taxon>
        <taxon>Afipia</taxon>
    </lineage>
</organism>
<name>A0A7C9RJD2_9BRAD</name>
<dbReference type="Gene3D" id="2.60.120.10">
    <property type="entry name" value="Jelly Rolls"/>
    <property type="match status" value="1"/>
</dbReference>
<dbReference type="Pfam" id="PF07883">
    <property type="entry name" value="Cupin_2"/>
    <property type="match status" value="1"/>
</dbReference>
<dbReference type="EMBL" id="JAAMRR010001407">
    <property type="protein sequence ID" value="NGX98844.1"/>
    <property type="molecule type" value="Genomic_DNA"/>
</dbReference>